<reference evidence="1" key="1">
    <citation type="submission" date="2023-03" db="EMBL/GenBank/DDBJ databases">
        <title>Massive genome expansion in bonnet fungi (Mycena s.s.) driven by repeated elements and novel gene families across ecological guilds.</title>
        <authorList>
            <consortium name="Lawrence Berkeley National Laboratory"/>
            <person name="Harder C.B."/>
            <person name="Miyauchi S."/>
            <person name="Viragh M."/>
            <person name="Kuo A."/>
            <person name="Thoen E."/>
            <person name="Andreopoulos B."/>
            <person name="Lu D."/>
            <person name="Skrede I."/>
            <person name="Drula E."/>
            <person name="Henrissat B."/>
            <person name="Morin E."/>
            <person name="Kohler A."/>
            <person name="Barry K."/>
            <person name="LaButti K."/>
            <person name="Morin E."/>
            <person name="Salamov A."/>
            <person name="Lipzen A."/>
            <person name="Mereny Z."/>
            <person name="Hegedus B."/>
            <person name="Baldrian P."/>
            <person name="Stursova M."/>
            <person name="Weitz H."/>
            <person name="Taylor A."/>
            <person name="Grigoriev I.V."/>
            <person name="Nagy L.G."/>
            <person name="Martin F."/>
            <person name="Kauserud H."/>
        </authorList>
    </citation>
    <scope>NUCLEOTIDE SEQUENCE</scope>
    <source>
        <strain evidence="1">CBHHK067</strain>
    </source>
</reference>
<accession>A0AAD7FJD9</accession>
<proteinExistence type="predicted"/>
<comment type="caution">
    <text evidence="1">The sequence shown here is derived from an EMBL/GenBank/DDBJ whole genome shotgun (WGS) entry which is preliminary data.</text>
</comment>
<sequence length="113" mass="13047">MGYLNLLRELRLNADTGAIDRHQIPVRRAHSARIHGFESTMTVAVYEGDRAEENWREAIYKHSNLRHPNIIQLFGTSRTSTIHAAIFMMVGPFWWLDQVPETWARIDTCPTNG</sequence>
<name>A0AAD7FJD9_MYCRO</name>
<protein>
    <recommendedName>
        <fullName evidence="3">Protein kinase domain-containing protein</fullName>
    </recommendedName>
</protein>
<dbReference type="EMBL" id="JARKIE010000569">
    <property type="protein sequence ID" value="KAJ7627499.1"/>
    <property type="molecule type" value="Genomic_DNA"/>
</dbReference>
<organism evidence="1 2">
    <name type="scientific">Mycena rosella</name>
    <name type="common">Pink bonnet</name>
    <name type="synonym">Agaricus rosellus</name>
    <dbReference type="NCBI Taxonomy" id="1033263"/>
    <lineage>
        <taxon>Eukaryota</taxon>
        <taxon>Fungi</taxon>
        <taxon>Dikarya</taxon>
        <taxon>Basidiomycota</taxon>
        <taxon>Agaricomycotina</taxon>
        <taxon>Agaricomycetes</taxon>
        <taxon>Agaricomycetidae</taxon>
        <taxon>Agaricales</taxon>
        <taxon>Marasmiineae</taxon>
        <taxon>Mycenaceae</taxon>
        <taxon>Mycena</taxon>
    </lineage>
</organism>
<evidence type="ECO:0000313" key="2">
    <source>
        <dbReference type="Proteomes" id="UP001221757"/>
    </source>
</evidence>
<dbReference type="AlphaFoldDB" id="A0AAD7FJD9"/>
<evidence type="ECO:0008006" key="3">
    <source>
        <dbReference type="Google" id="ProtNLM"/>
    </source>
</evidence>
<dbReference type="Proteomes" id="UP001221757">
    <property type="component" value="Unassembled WGS sequence"/>
</dbReference>
<evidence type="ECO:0000313" key="1">
    <source>
        <dbReference type="EMBL" id="KAJ7627499.1"/>
    </source>
</evidence>
<gene>
    <name evidence="1" type="ORF">B0H17DRAFT_556838</name>
</gene>
<keyword evidence="2" id="KW-1185">Reference proteome</keyword>